<dbReference type="SUPFAM" id="SSF48498">
    <property type="entry name" value="Tetracyclin repressor-like, C-terminal domain"/>
    <property type="match status" value="1"/>
</dbReference>
<feature type="domain" description="HTH tetR-type" evidence="5">
    <location>
        <begin position="34"/>
        <end position="72"/>
    </location>
</feature>
<name>I8HWR9_9GAMM</name>
<dbReference type="SUPFAM" id="SSF46689">
    <property type="entry name" value="Homeodomain-like"/>
    <property type="match status" value="1"/>
</dbReference>
<dbReference type="Proteomes" id="UP000003704">
    <property type="component" value="Unassembled WGS sequence"/>
</dbReference>
<evidence type="ECO:0000256" key="2">
    <source>
        <dbReference type="ARBA" id="ARBA00023125"/>
    </source>
</evidence>
<dbReference type="InterPro" id="IPR004111">
    <property type="entry name" value="Repressor_TetR_C"/>
</dbReference>
<dbReference type="GO" id="GO:0003677">
    <property type="term" value="F:DNA binding"/>
    <property type="evidence" value="ECO:0007669"/>
    <property type="project" value="UniProtKB-KW"/>
</dbReference>
<dbReference type="EMBL" id="AKGD01000004">
    <property type="protein sequence ID" value="EIT67796.1"/>
    <property type="molecule type" value="Genomic_DNA"/>
</dbReference>
<proteinExistence type="predicted"/>
<feature type="domain" description="Tetracycline repressor TetR C-terminal" evidence="6">
    <location>
        <begin position="85"/>
        <end position="227"/>
    </location>
</feature>
<feature type="region of interest" description="Disordered" evidence="4">
    <location>
        <begin position="1"/>
        <end position="25"/>
    </location>
</feature>
<evidence type="ECO:0000313" key="8">
    <source>
        <dbReference type="Proteomes" id="UP000003704"/>
    </source>
</evidence>
<evidence type="ECO:0000256" key="3">
    <source>
        <dbReference type="ARBA" id="ARBA00023163"/>
    </source>
</evidence>
<evidence type="ECO:0000313" key="7">
    <source>
        <dbReference type="EMBL" id="EIT67796.1"/>
    </source>
</evidence>
<reference evidence="7 8" key="1">
    <citation type="journal article" date="2012" name="J. Bacteriol.">
        <title>Genome Sequence of n-Alkane-Degrading Hydrocarboniphaga effusa Strain AP103T (ATCC BAA-332T).</title>
        <authorList>
            <person name="Chang H.K."/>
            <person name="Zylstra G.J."/>
            <person name="Chae J.C."/>
        </authorList>
    </citation>
    <scope>NUCLEOTIDE SEQUENCE [LARGE SCALE GENOMIC DNA]</scope>
    <source>
        <strain evidence="7 8">AP103</strain>
    </source>
</reference>
<evidence type="ECO:0000259" key="5">
    <source>
        <dbReference type="Pfam" id="PF00440"/>
    </source>
</evidence>
<keyword evidence="8" id="KW-1185">Reference proteome</keyword>
<evidence type="ECO:0000259" key="6">
    <source>
        <dbReference type="Pfam" id="PF02909"/>
    </source>
</evidence>
<dbReference type="Pfam" id="PF00440">
    <property type="entry name" value="TetR_N"/>
    <property type="match status" value="1"/>
</dbReference>
<dbReference type="Gene3D" id="1.10.357.10">
    <property type="entry name" value="Tetracycline Repressor, domain 2"/>
    <property type="match status" value="1"/>
</dbReference>
<dbReference type="InterPro" id="IPR001647">
    <property type="entry name" value="HTH_TetR"/>
</dbReference>
<keyword evidence="3" id="KW-0804">Transcription</keyword>
<sequence length="250" mass="27412">MRSHAATDPKSADDTRKGSRVGRPPRVSTQAIIAAAIEIGLEGVTLKRVADRLGVAVPTLYKHIRSRDELVRMAAFELTLKRRAPEREDLHWSEIATGYALSLYESFVAEPQLVHELMKGTMGPDIELDFLERFLDAMTRQGFSLDEGMQLHHAVAMLAIGASVAAISVISARALGAPMDQALREAAAQREAETLKHTRSVLDTYVNAESRDWLDSLRLMLEGIAARRGETLPSSLRPLSSPLPGHSPKS</sequence>
<feature type="compositionally biased region" description="Basic and acidic residues" evidence="4">
    <location>
        <begin position="1"/>
        <end position="17"/>
    </location>
</feature>
<organism evidence="7 8">
    <name type="scientific">Hydrocarboniphaga effusa AP103</name>
    <dbReference type="NCBI Taxonomy" id="1172194"/>
    <lineage>
        <taxon>Bacteria</taxon>
        <taxon>Pseudomonadati</taxon>
        <taxon>Pseudomonadota</taxon>
        <taxon>Gammaproteobacteria</taxon>
        <taxon>Nevskiales</taxon>
        <taxon>Nevskiaceae</taxon>
        <taxon>Hydrocarboniphaga</taxon>
    </lineage>
</organism>
<dbReference type="GO" id="GO:0045892">
    <property type="term" value="P:negative regulation of DNA-templated transcription"/>
    <property type="evidence" value="ECO:0007669"/>
    <property type="project" value="InterPro"/>
</dbReference>
<dbReference type="Pfam" id="PF02909">
    <property type="entry name" value="TetR_C_1"/>
    <property type="match status" value="1"/>
</dbReference>
<evidence type="ECO:0000256" key="4">
    <source>
        <dbReference type="SAM" id="MobiDB-lite"/>
    </source>
</evidence>
<accession>I8HWR9</accession>
<dbReference type="STRING" id="1172194.WQQ_42310"/>
<keyword evidence="1" id="KW-0805">Transcription regulation</keyword>
<dbReference type="InterPro" id="IPR036271">
    <property type="entry name" value="Tet_transcr_reg_TetR-rel_C_sf"/>
</dbReference>
<keyword evidence="2" id="KW-0238">DNA-binding</keyword>
<protein>
    <submittedName>
        <fullName evidence="7">Cytochrome P450</fullName>
    </submittedName>
</protein>
<dbReference type="InterPro" id="IPR009057">
    <property type="entry name" value="Homeodomain-like_sf"/>
</dbReference>
<evidence type="ECO:0000256" key="1">
    <source>
        <dbReference type="ARBA" id="ARBA00023015"/>
    </source>
</evidence>
<comment type="caution">
    <text evidence="7">The sequence shown here is derived from an EMBL/GenBank/DDBJ whole genome shotgun (WGS) entry which is preliminary data.</text>
</comment>
<gene>
    <name evidence="7" type="ORF">WQQ_42310</name>
</gene>
<dbReference type="Gene3D" id="1.10.10.60">
    <property type="entry name" value="Homeodomain-like"/>
    <property type="match status" value="1"/>
</dbReference>
<dbReference type="AlphaFoldDB" id="I8HWR9"/>